<protein>
    <recommendedName>
        <fullName evidence="4">Secreted protein</fullName>
    </recommendedName>
</protein>
<accession>A0ABY7UE68</accession>
<reference evidence="2 3" key="1">
    <citation type="submission" date="2020-10" db="EMBL/GenBank/DDBJ databases">
        <title>Complete genome sequence of Corynebacterium ihumii DSM 45751.</title>
        <authorList>
            <person name="Ruckert C."/>
            <person name="Albersmeier A."/>
            <person name="Busche T."/>
            <person name="Jaenicke S."/>
            <person name="Winkler A."/>
            <person name="Friethjonsson O.H."/>
            <person name="Hreggviethsson G.O."/>
            <person name="Lambert C."/>
            <person name="Badcock D."/>
            <person name="Bernaerts K."/>
            <person name="Anne J."/>
            <person name="Economou A."/>
            <person name="Kalinowski J."/>
        </authorList>
    </citation>
    <scope>NUCLEOTIDE SEQUENCE [LARGE SCALE GENOMIC DNA]</scope>
    <source>
        <strain evidence="2 3">DSM 45751</strain>
    </source>
</reference>
<proteinExistence type="predicted"/>
<gene>
    <name evidence="2" type="ORF">CIHUM_03745</name>
</gene>
<feature type="signal peptide" evidence="1">
    <location>
        <begin position="1"/>
        <end position="19"/>
    </location>
</feature>
<feature type="chain" id="PRO_5046448010" description="Secreted protein" evidence="1">
    <location>
        <begin position="20"/>
        <end position="150"/>
    </location>
</feature>
<dbReference type="Proteomes" id="UP001220577">
    <property type="component" value="Chromosome"/>
</dbReference>
<keyword evidence="1" id="KW-0732">Signal</keyword>
<sequence>MGVLRKFSLAAVASVFVLAGCGGHGTEMGLEDAALAGDFTVADVAGPDVERAYVFCPYTVKAEAQRLGFDPDDVPGIDDNVQAWETASGIGVIAGGRAEIEWFDPRKVDACGLEVVPYQEIDPAAPVRGTAETREYAGGETAEVTVLRFE</sequence>
<keyword evidence="3" id="KW-1185">Reference proteome</keyword>
<dbReference type="RefSeq" id="WP_034999530.1">
    <property type="nucleotide sequence ID" value="NZ_CP063190.1"/>
</dbReference>
<organism evidence="2 3">
    <name type="scientific">Corynebacterium ihumii</name>
    <dbReference type="NCBI Taxonomy" id="1232427"/>
    <lineage>
        <taxon>Bacteria</taxon>
        <taxon>Bacillati</taxon>
        <taxon>Actinomycetota</taxon>
        <taxon>Actinomycetes</taxon>
        <taxon>Mycobacteriales</taxon>
        <taxon>Corynebacteriaceae</taxon>
        <taxon>Corynebacterium</taxon>
    </lineage>
</organism>
<dbReference type="EMBL" id="CP063190">
    <property type="protein sequence ID" value="WCZ34184.1"/>
    <property type="molecule type" value="Genomic_DNA"/>
</dbReference>
<evidence type="ECO:0000256" key="1">
    <source>
        <dbReference type="SAM" id="SignalP"/>
    </source>
</evidence>
<evidence type="ECO:0000313" key="2">
    <source>
        <dbReference type="EMBL" id="WCZ34184.1"/>
    </source>
</evidence>
<evidence type="ECO:0000313" key="3">
    <source>
        <dbReference type="Proteomes" id="UP001220577"/>
    </source>
</evidence>
<evidence type="ECO:0008006" key="4">
    <source>
        <dbReference type="Google" id="ProtNLM"/>
    </source>
</evidence>
<dbReference type="PROSITE" id="PS51257">
    <property type="entry name" value="PROKAR_LIPOPROTEIN"/>
    <property type="match status" value="1"/>
</dbReference>
<name>A0ABY7UE68_9CORY</name>